<protein>
    <recommendedName>
        <fullName evidence="2">UPF0102 protein GCM10023150_15880</fullName>
    </recommendedName>
</protein>
<reference evidence="4" key="1">
    <citation type="journal article" date="2019" name="Int. J. Syst. Evol. Microbiol.">
        <title>The Global Catalogue of Microorganisms (GCM) 10K type strain sequencing project: providing services to taxonomists for standard genome sequencing and annotation.</title>
        <authorList>
            <consortium name="The Broad Institute Genomics Platform"/>
            <consortium name="The Broad Institute Genome Sequencing Center for Infectious Disease"/>
            <person name="Wu L."/>
            <person name="Ma J."/>
        </authorList>
    </citation>
    <scope>NUCLEOTIDE SEQUENCE [LARGE SCALE GENOMIC DNA]</scope>
    <source>
        <strain evidence="4">JCM 17727</strain>
    </source>
</reference>
<dbReference type="PANTHER" id="PTHR34039">
    <property type="entry name" value="UPF0102 PROTEIN YRAN"/>
    <property type="match status" value="1"/>
</dbReference>
<gene>
    <name evidence="3" type="ORF">GCM10023150_15880</name>
</gene>
<evidence type="ECO:0000313" key="4">
    <source>
        <dbReference type="Proteomes" id="UP001501294"/>
    </source>
</evidence>
<dbReference type="Proteomes" id="UP001501294">
    <property type="component" value="Unassembled WGS sequence"/>
</dbReference>
<dbReference type="Pfam" id="PF02021">
    <property type="entry name" value="UPF0102"/>
    <property type="match status" value="1"/>
</dbReference>
<dbReference type="EMBL" id="BAABFU010000002">
    <property type="protein sequence ID" value="GAA4350329.1"/>
    <property type="molecule type" value="Genomic_DNA"/>
</dbReference>
<name>A0ABP8I2Z6_9GAMM</name>
<dbReference type="InterPro" id="IPR011335">
    <property type="entry name" value="Restrct_endonuc-II-like"/>
</dbReference>
<evidence type="ECO:0000256" key="2">
    <source>
        <dbReference type="HAMAP-Rule" id="MF_00048"/>
    </source>
</evidence>
<dbReference type="RefSeq" id="WP_223578436.1">
    <property type="nucleotide sequence ID" value="NZ_BAABFU010000002.1"/>
</dbReference>
<evidence type="ECO:0000256" key="1">
    <source>
        <dbReference type="ARBA" id="ARBA00006738"/>
    </source>
</evidence>
<dbReference type="NCBIfam" id="NF009150">
    <property type="entry name" value="PRK12497.1-3"/>
    <property type="match status" value="1"/>
</dbReference>
<dbReference type="InterPro" id="IPR003509">
    <property type="entry name" value="UPF0102_YraN-like"/>
</dbReference>
<sequence>MLARVKGDKVERFVLKYLKLQGLNLVKQNVTSRYGEIDLIMLDGKTLAFVEVRFRAKVTHGSGAESVDYRKQQKIIKTAQFFLQQEKKYQHLNCRFDVVSVTLEHKTLSADWYKDAFQQSGW</sequence>
<evidence type="ECO:0000313" key="3">
    <source>
        <dbReference type="EMBL" id="GAA4350329.1"/>
    </source>
</evidence>
<dbReference type="InterPro" id="IPR011856">
    <property type="entry name" value="tRNA_endonuc-like_dom_sf"/>
</dbReference>
<accession>A0ABP8I2Z6</accession>
<dbReference type="PANTHER" id="PTHR34039:SF1">
    <property type="entry name" value="UPF0102 PROTEIN YRAN"/>
    <property type="match status" value="1"/>
</dbReference>
<keyword evidence="4" id="KW-1185">Reference proteome</keyword>
<dbReference type="HAMAP" id="MF_00048">
    <property type="entry name" value="UPF0102"/>
    <property type="match status" value="1"/>
</dbReference>
<proteinExistence type="inferred from homology"/>
<organism evidence="3 4">
    <name type="scientific">Kangiella taiwanensis</name>
    <dbReference type="NCBI Taxonomy" id="1079179"/>
    <lineage>
        <taxon>Bacteria</taxon>
        <taxon>Pseudomonadati</taxon>
        <taxon>Pseudomonadota</taxon>
        <taxon>Gammaproteobacteria</taxon>
        <taxon>Kangiellales</taxon>
        <taxon>Kangiellaceae</taxon>
        <taxon>Kangiella</taxon>
    </lineage>
</organism>
<dbReference type="SUPFAM" id="SSF52980">
    <property type="entry name" value="Restriction endonuclease-like"/>
    <property type="match status" value="1"/>
</dbReference>
<dbReference type="NCBIfam" id="TIGR00252">
    <property type="entry name" value="YraN family protein"/>
    <property type="match status" value="1"/>
</dbReference>
<comment type="caution">
    <text evidence="3">The sequence shown here is derived from an EMBL/GenBank/DDBJ whole genome shotgun (WGS) entry which is preliminary data.</text>
</comment>
<comment type="similarity">
    <text evidence="1 2">Belongs to the UPF0102 family.</text>
</comment>
<dbReference type="Gene3D" id="3.40.1350.10">
    <property type="match status" value="1"/>
</dbReference>